<proteinExistence type="predicted"/>
<organism evidence="1 2">
    <name type="scientific">Salix purpurea</name>
    <name type="common">Purple osier willow</name>
    <dbReference type="NCBI Taxonomy" id="77065"/>
    <lineage>
        <taxon>Eukaryota</taxon>
        <taxon>Viridiplantae</taxon>
        <taxon>Streptophyta</taxon>
        <taxon>Embryophyta</taxon>
        <taxon>Tracheophyta</taxon>
        <taxon>Spermatophyta</taxon>
        <taxon>Magnoliopsida</taxon>
        <taxon>eudicotyledons</taxon>
        <taxon>Gunneridae</taxon>
        <taxon>Pentapetalae</taxon>
        <taxon>rosids</taxon>
        <taxon>fabids</taxon>
        <taxon>Malpighiales</taxon>
        <taxon>Salicaceae</taxon>
        <taxon>Saliceae</taxon>
        <taxon>Salix</taxon>
    </lineage>
</organism>
<comment type="caution">
    <text evidence="1">The sequence shown here is derived from an EMBL/GenBank/DDBJ whole genome shotgun (WGS) entry which is preliminary data.</text>
</comment>
<evidence type="ECO:0000313" key="2">
    <source>
        <dbReference type="Proteomes" id="UP001151532"/>
    </source>
</evidence>
<sequence>MSLAANVGYKEMKERSRRPCWEKVKLNYTNYFLHKKDRSLSIIQGRQTCR</sequence>
<name>A0A9Q0SJD3_SALPP</name>
<dbReference type="Proteomes" id="UP001151532">
    <property type="component" value="Chromosome 14"/>
</dbReference>
<evidence type="ECO:0000313" key="1">
    <source>
        <dbReference type="EMBL" id="KAJ6679173.1"/>
    </source>
</evidence>
<dbReference type="EMBL" id="JAPFFK010000020">
    <property type="protein sequence ID" value="KAJ6679173.1"/>
    <property type="molecule type" value="Genomic_DNA"/>
</dbReference>
<protein>
    <submittedName>
        <fullName evidence="1">Uncharacterized protein</fullName>
    </submittedName>
</protein>
<dbReference type="AlphaFoldDB" id="A0A9Q0SJD3"/>
<gene>
    <name evidence="1" type="ORF">OIU79_019020</name>
</gene>
<reference evidence="1" key="1">
    <citation type="submission" date="2022-11" db="EMBL/GenBank/DDBJ databases">
        <authorList>
            <person name="Hyden B.L."/>
            <person name="Feng K."/>
            <person name="Yates T."/>
            <person name="Jawdy S."/>
            <person name="Smart L.B."/>
            <person name="Muchero W."/>
        </authorList>
    </citation>
    <scope>NUCLEOTIDE SEQUENCE</scope>
    <source>
        <tissue evidence="1">Shoot tip</tissue>
    </source>
</reference>
<accession>A0A9Q0SJD3</accession>
<reference evidence="1" key="2">
    <citation type="journal article" date="2023" name="Int. J. Mol. Sci.">
        <title>De Novo Assembly and Annotation of 11 Diverse Shrub Willow (Salix) Genomes Reveals Novel Gene Organization in Sex-Linked Regions.</title>
        <authorList>
            <person name="Hyden B."/>
            <person name="Feng K."/>
            <person name="Yates T.B."/>
            <person name="Jawdy S."/>
            <person name="Cereghino C."/>
            <person name="Smart L.B."/>
            <person name="Muchero W."/>
        </authorList>
    </citation>
    <scope>NUCLEOTIDE SEQUENCE</scope>
    <source>
        <tissue evidence="1">Shoot tip</tissue>
    </source>
</reference>
<keyword evidence="2" id="KW-1185">Reference proteome</keyword>